<evidence type="ECO:0000313" key="20">
    <source>
        <dbReference type="Proteomes" id="UP000272537"/>
    </source>
</evidence>
<evidence type="ECO:0000256" key="5">
    <source>
        <dbReference type="ARBA" id="ARBA00023150"/>
    </source>
</evidence>
<dbReference type="NCBIfam" id="TIGR00177">
    <property type="entry name" value="molyb_syn"/>
    <property type="match status" value="1"/>
</dbReference>
<dbReference type="PIRSF" id="PIRSF006443">
    <property type="entry name" value="MoaB"/>
    <property type="match status" value="1"/>
</dbReference>
<reference evidence="16" key="6">
    <citation type="submission" date="2020-01" db="EMBL/GenBank/DDBJ databases">
        <authorList>
            <consortium name="NCBI Pathogen Detection Project"/>
        </authorList>
    </citation>
    <scope>NUCLEOTIDE SEQUENCE</scope>
    <source>
        <strain evidence="16">CFIAFB20140010</strain>
        <strain evidence="17">LiDS0115</strain>
    </source>
</reference>
<reference evidence="11 23" key="4">
    <citation type="submission" date="2019-03" db="EMBL/GenBank/DDBJ databases">
        <authorList>
            <person name="Ashton P.M."/>
            <person name="Dallman T."/>
            <person name="Nair S."/>
            <person name="De Pinna E."/>
            <person name="Peters T."/>
            <person name="Grant K."/>
        </authorList>
    </citation>
    <scope>NUCLEOTIDE SEQUENCE [LARGE SCALE GENOMIC DNA]</scope>
    <source>
        <strain evidence="11">RL15000271</strain>
    </source>
</reference>
<evidence type="ECO:0000313" key="17">
    <source>
        <dbReference type="EMBL" id="HAC3055968.1"/>
    </source>
</evidence>
<dbReference type="Proteomes" id="UP000272537">
    <property type="component" value="Unassembled WGS sequence"/>
</dbReference>
<dbReference type="Proteomes" id="UP000365297">
    <property type="component" value="Unassembled WGS sequence"/>
</dbReference>
<evidence type="ECO:0000313" key="19">
    <source>
        <dbReference type="EMBL" id="RKA10661.1"/>
    </source>
</evidence>
<evidence type="ECO:0000256" key="1">
    <source>
        <dbReference type="ARBA" id="ARBA00003487"/>
    </source>
</evidence>
<dbReference type="CDD" id="cd00886">
    <property type="entry name" value="MogA_MoaB"/>
    <property type="match status" value="1"/>
</dbReference>
<dbReference type="SMART" id="SM00852">
    <property type="entry name" value="MoCF_biosynth"/>
    <property type="match status" value="1"/>
</dbReference>
<evidence type="ECO:0000313" key="26">
    <source>
        <dbReference type="Proteomes" id="UP000489121"/>
    </source>
</evidence>
<evidence type="ECO:0000313" key="8">
    <source>
        <dbReference type="EMBL" id="EAC5548993.1"/>
    </source>
</evidence>
<gene>
    <name evidence="19" type="primary">moab</name>
    <name evidence="8" type="ORF">ARY78_00935</name>
    <name evidence="12" type="ORF">CA369_13065</name>
    <name evidence="9" type="ORF">DQ70_02920</name>
    <name evidence="19" type="ORF">DYZ80_00188</name>
    <name evidence="11" type="ORF">E1W43_03040</name>
    <name evidence="13" type="ORF">E5F58_01205</name>
    <name evidence="15" type="ORF">F6515_07170</name>
    <name evidence="14" type="ORF">FC284_10585</name>
    <name evidence="16" type="ORF">GYP27_13590</name>
    <name evidence="17" type="ORF">GZK27_10685</name>
    <name evidence="18" type="ORF">HZJ64_00100</name>
    <name evidence="10" type="ORF">QD52_00970</name>
</gene>
<dbReference type="EMBL" id="DAAHYZ010000011">
    <property type="protein sequence ID" value="HAB7723017.1"/>
    <property type="molecule type" value="Genomic_DNA"/>
</dbReference>
<evidence type="ECO:0000313" key="21">
    <source>
        <dbReference type="Proteomes" id="UP000365297"/>
    </source>
</evidence>
<name>A0A0B8RCD2_LISMN</name>
<dbReference type="EMBL" id="AAALRN010000001">
    <property type="protein sequence ID" value="EAD1183649.1"/>
    <property type="molecule type" value="Genomic_DNA"/>
</dbReference>
<reference evidence="21 22" key="3">
    <citation type="submission" date="2018-06" db="EMBL/GenBank/DDBJ databases">
        <authorList>
            <consortium name="GenomeTrakr: Next Generation Sequencing Network for Food Pathogen Tracability"/>
        </authorList>
    </citation>
    <scope>NUCLEOTIDE SEQUENCE [LARGE SCALE GENOMIC DNA]</scope>
    <source>
        <strain evidence="9 22">CFSAN008042</strain>
        <strain evidence="12 28">CFSAN063727</strain>
        <strain evidence="8 21">FDA00007096</strain>
        <strain evidence="10 24">FDA00008584</strain>
        <strain evidence="14">FDA00014181</strain>
        <strain evidence="25">FDA1077646-S145-002</strain>
        <strain evidence="13 27">LS1344</strain>
    </source>
</reference>
<dbReference type="SUPFAM" id="SSF53218">
    <property type="entry name" value="Molybdenum cofactor biosynthesis proteins"/>
    <property type="match status" value="1"/>
</dbReference>
<dbReference type="RefSeq" id="WP_003725560.1">
    <property type="nucleotide sequence ID" value="NC_021823.1"/>
</dbReference>
<accession>A0A0B8RCD2</accession>
<comment type="pathway">
    <text evidence="2 6">Cofactor biosynthesis; molybdopterin biosynthesis.</text>
</comment>
<organism evidence="16">
    <name type="scientific">Listeria monocytogenes</name>
    <dbReference type="NCBI Taxonomy" id="1639"/>
    <lineage>
        <taxon>Bacteria</taxon>
        <taxon>Bacillati</taxon>
        <taxon>Bacillota</taxon>
        <taxon>Bacilli</taxon>
        <taxon>Bacillales</taxon>
        <taxon>Listeriaceae</taxon>
        <taxon>Listeria</taxon>
    </lineage>
</organism>
<dbReference type="EMBL" id="AALGDA010000017">
    <property type="protein sequence ID" value="ECY9782771.1"/>
    <property type="molecule type" value="Genomic_DNA"/>
</dbReference>
<dbReference type="InterPro" id="IPR008284">
    <property type="entry name" value="MoCF_biosynth_CS"/>
</dbReference>
<reference evidence="18 29" key="7">
    <citation type="submission" date="2020-06" db="EMBL/GenBank/DDBJ databases">
        <title>Two Listeria outbreaks in Switzerland in 2018 and 2020.</title>
        <authorList>
            <person name="Stevens M.J.A."/>
            <person name="Bloemberg G."/>
            <person name="Nusch-Inderbinnen M."/>
            <person name="Stephan R."/>
        </authorList>
    </citation>
    <scope>NUCLEOTIDE SEQUENCE [LARGE SCALE GENOMIC DNA]</scope>
    <source>
        <strain evidence="18 29">N18-0707</strain>
    </source>
</reference>
<dbReference type="EMBL" id="AAARLF010000001">
    <property type="protein sequence ID" value="EAE2896926.1"/>
    <property type="molecule type" value="Genomic_DNA"/>
</dbReference>
<dbReference type="EMBL" id="QXLS01000001">
    <property type="protein sequence ID" value="RKA10661.1"/>
    <property type="molecule type" value="Genomic_DNA"/>
</dbReference>
<dbReference type="EMBL" id="DAAKPP010000005">
    <property type="protein sequence ID" value="HAC3055968.1"/>
    <property type="molecule type" value="Genomic_DNA"/>
</dbReference>
<dbReference type="Proteomes" id="UP000840569">
    <property type="component" value="Unassembled WGS sequence"/>
</dbReference>
<proteinExistence type="inferred from homology"/>
<dbReference type="Proteomes" id="UP000528151">
    <property type="component" value="Unassembled WGS sequence"/>
</dbReference>
<dbReference type="Pfam" id="PF00994">
    <property type="entry name" value="MoCF_biosynth"/>
    <property type="match status" value="1"/>
</dbReference>
<evidence type="ECO:0000313" key="15">
    <source>
        <dbReference type="EMBL" id="ECY9782771.1"/>
    </source>
</evidence>
<dbReference type="FunFam" id="3.40.980.10:FF:000006">
    <property type="entry name" value="Molybdenum cofactor biosynthesis protein B"/>
    <property type="match status" value="1"/>
</dbReference>
<protein>
    <recommendedName>
        <fullName evidence="4 6">Molybdenum cofactor biosynthesis protein B</fullName>
    </recommendedName>
</protein>
<dbReference type="KEGG" id="lmv:Y193_10500"/>
<comment type="function">
    <text evidence="1 6">May be involved in the biosynthesis of molybdopterin.</text>
</comment>
<evidence type="ECO:0000313" key="30">
    <source>
        <dbReference type="Proteomes" id="UP000841561"/>
    </source>
</evidence>
<evidence type="ECO:0000313" key="29">
    <source>
        <dbReference type="Proteomes" id="UP000544530"/>
    </source>
</evidence>
<evidence type="ECO:0000256" key="4">
    <source>
        <dbReference type="ARBA" id="ARBA00015262"/>
    </source>
</evidence>
<comment type="similarity">
    <text evidence="3 6">Belongs to the MoaB/Mog family.</text>
</comment>
<evidence type="ECO:0000313" key="12">
    <source>
        <dbReference type="EMBL" id="EAG4463226.1"/>
    </source>
</evidence>
<dbReference type="Proteomes" id="UP000401273">
    <property type="component" value="Unassembled WGS sequence"/>
</dbReference>
<evidence type="ECO:0000313" key="25">
    <source>
        <dbReference type="Proteomes" id="UP000484022"/>
    </source>
</evidence>
<dbReference type="EMBL" id="AABBZO010000017">
    <property type="protein sequence ID" value="EAG4463226.1"/>
    <property type="molecule type" value="Genomic_DNA"/>
</dbReference>
<dbReference type="EMBL" id="AAAIXK010000001">
    <property type="protein sequence ID" value="EAC5548993.1"/>
    <property type="molecule type" value="Genomic_DNA"/>
</dbReference>
<dbReference type="InterPro" id="IPR012245">
    <property type="entry name" value="MoaB"/>
</dbReference>
<reference evidence="15 26" key="5">
    <citation type="submission" date="2019-09" db="EMBL/GenBank/DDBJ databases">
        <authorList>
            <consortium name="PulseNet: The National Subtyping Network for Foodborne Disease Surveillance"/>
            <person name="Tarr C.L."/>
            <person name="Trees E."/>
            <person name="Katz L.S."/>
            <person name="Carleton-Romer H.A."/>
            <person name="Stroika S."/>
            <person name="Kucerova Z."/>
            <person name="Roache K.F."/>
            <person name="Sabol A.L."/>
            <person name="Besser J."/>
            <person name="Gerner-Smidt P."/>
        </authorList>
    </citation>
    <scope>NUCLEOTIDE SEQUENCE [LARGE SCALE GENOMIC DNA]</scope>
    <source>
        <strain evidence="15 26">PNUSAL005692</strain>
    </source>
</reference>
<dbReference type="Proteomes" id="UP000841561">
    <property type="component" value="Unassembled WGS sequence"/>
</dbReference>
<dbReference type="EMBL" id="AABGUK010000001">
    <property type="protein sequence ID" value="EAH4240614.1"/>
    <property type="molecule type" value="Genomic_DNA"/>
</dbReference>
<evidence type="ECO:0000313" key="9">
    <source>
        <dbReference type="EMBL" id="EAC7479634.1"/>
    </source>
</evidence>
<dbReference type="UniPathway" id="UPA00344"/>
<dbReference type="EMBL" id="JACAVN010000001">
    <property type="protein sequence ID" value="NYA00217.1"/>
    <property type="molecule type" value="Genomic_DNA"/>
</dbReference>
<evidence type="ECO:0000313" key="28">
    <source>
        <dbReference type="Proteomes" id="UP000528151"/>
    </source>
</evidence>
<evidence type="ECO:0000313" key="14">
    <source>
        <dbReference type="EMBL" id="EAK9428790.1"/>
    </source>
</evidence>
<evidence type="ECO:0000313" key="10">
    <source>
        <dbReference type="EMBL" id="EAD1183649.1"/>
    </source>
</evidence>
<dbReference type="Proteomes" id="UP000544530">
    <property type="component" value="Unassembled WGS sequence"/>
</dbReference>
<comment type="caution">
    <text evidence="16">The sequence shown here is derived from an EMBL/GenBank/DDBJ whole genome shotgun (WGS) entry which is preliminary data.</text>
</comment>
<dbReference type="EMBL" id="AACKFB010000017">
    <property type="protein sequence ID" value="EAK9428790.1"/>
    <property type="molecule type" value="Genomic_DNA"/>
</dbReference>
<feature type="domain" description="MoaB/Mog" evidence="7">
    <location>
        <begin position="12"/>
        <end position="156"/>
    </location>
</feature>
<evidence type="ECO:0000313" key="24">
    <source>
        <dbReference type="Proteomes" id="UP000403352"/>
    </source>
</evidence>
<dbReference type="PANTHER" id="PTHR43232:SF2">
    <property type="entry name" value="MOLYBDENUM COFACTOR BIOSYNTHESIS PROTEIN B"/>
    <property type="match status" value="1"/>
</dbReference>
<sequence length="162" mass="17618">MEQKTFIKVTCSILTISDTRNLDTDTSGQLIQSALETAGHEVISRIVVPDDVTLIKQKINELAANGSFCLITNGGTGIARRDVTYEALFATIQQEIPGFGEIFRMLSYEEVGSRAMVSRAFAGFSESGLLLFALPGSSNACQLAVQKLIIPELPHLIAERQK</sequence>
<reference evidence="19 20" key="1">
    <citation type="journal article" date="2018" name="BMC Genomics">
        <title>Genes significantly associated with lineage II food isolates of Listeria monocytogenes.</title>
        <authorList>
            <person name="Pirone-Davies C."/>
            <person name="Chen Y."/>
            <person name="Pightling A."/>
            <person name="Ryan G."/>
            <person name="Wang Y."/>
            <person name="Yao K."/>
            <person name="Hoffmann M."/>
            <person name="Allard M.W."/>
        </authorList>
    </citation>
    <scope>NUCLEOTIDE SEQUENCE [LARGE SCALE GENOMIC DNA]</scope>
    <source>
        <strain evidence="19 20">PNUSAL000550</strain>
    </source>
</reference>
<dbReference type="Proteomes" id="UP000403352">
    <property type="component" value="Unassembled WGS sequence"/>
</dbReference>
<evidence type="ECO:0000256" key="2">
    <source>
        <dbReference type="ARBA" id="ARBA00005046"/>
    </source>
</evidence>
<dbReference type="EMBL" id="AAAJWF010000001">
    <property type="protein sequence ID" value="EAC7479634.1"/>
    <property type="molecule type" value="Genomic_DNA"/>
</dbReference>
<keyword evidence="5 6" id="KW-0501">Molybdenum cofactor biosynthesis</keyword>
<dbReference type="GO" id="GO:0005829">
    <property type="term" value="C:cytosol"/>
    <property type="evidence" value="ECO:0007669"/>
    <property type="project" value="TreeGrafter"/>
</dbReference>
<evidence type="ECO:0000313" key="13">
    <source>
        <dbReference type="EMBL" id="EAH4240614.1"/>
    </source>
</evidence>
<dbReference type="Proteomes" id="UP000484022">
    <property type="component" value="Unassembled WGS sequence"/>
</dbReference>
<dbReference type="GO" id="GO:0006777">
    <property type="term" value="P:Mo-molybdopterin cofactor biosynthetic process"/>
    <property type="evidence" value="ECO:0007669"/>
    <property type="project" value="UniProtKB-UniRule"/>
</dbReference>
<dbReference type="Proteomes" id="UP000527632">
    <property type="component" value="Unassembled WGS sequence"/>
</dbReference>
<reference evidence="16 30" key="2">
    <citation type="journal article" date="2018" name="Genome Biol.">
        <title>SKESA: strategic k-mer extension for scrupulous assemblies.</title>
        <authorList>
            <person name="Souvorov A."/>
            <person name="Agarwala R."/>
            <person name="Lipman D.J."/>
        </authorList>
    </citation>
    <scope>NUCLEOTIDE SEQUENCE [LARGE SCALE GENOMIC DNA]</scope>
    <source>
        <strain evidence="16">CFIAFB20140010</strain>
        <strain evidence="17 30">LiDS0115</strain>
    </source>
</reference>
<evidence type="ECO:0000313" key="27">
    <source>
        <dbReference type="Proteomes" id="UP000527632"/>
    </source>
</evidence>
<dbReference type="Proteomes" id="UP000489121">
    <property type="component" value="Unassembled WGS sequence"/>
</dbReference>
<dbReference type="KEGG" id="lmok:CQ02_05465"/>
<dbReference type="Gene3D" id="3.40.980.10">
    <property type="entry name" value="MoaB/Mog-like domain"/>
    <property type="match status" value="1"/>
</dbReference>
<dbReference type="Proteomes" id="UP000368512">
    <property type="component" value="Unassembled WGS sequence"/>
</dbReference>
<evidence type="ECO:0000256" key="3">
    <source>
        <dbReference type="ARBA" id="ARBA00006112"/>
    </source>
</evidence>
<dbReference type="PANTHER" id="PTHR43232">
    <property type="entry name" value="MOLYBDENUM COFACTOR BIOSYNTHESIS PROTEIN B"/>
    <property type="match status" value="1"/>
</dbReference>
<evidence type="ECO:0000313" key="18">
    <source>
        <dbReference type="EMBL" id="NYA00217.1"/>
    </source>
</evidence>
<evidence type="ECO:0000313" key="16">
    <source>
        <dbReference type="EMBL" id="HAB7723017.1"/>
    </source>
</evidence>
<evidence type="ECO:0000313" key="22">
    <source>
        <dbReference type="Proteomes" id="UP000368512"/>
    </source>
</evidence>
<evidence type="ECO:0000313" key="11">
    <source>
        <dbReference type="EMBL" id="EAE2896926.1"/>
    </source>
</evidence>
<dbReference type="InterPro" id="IPR036425">
    <property type="entry name" value="MoaB/Mog-like_dom_sf"/>
</dbReference>
<dbReference type="PROSITE" id="PS01078">
    <property type="entry name" value="MOCF_BIOSYNTHESIS_1"/>
    <property type="match status" value="1"/>
</dbReference>
<evidence type="ECO:0000313" key="23">
    <source>
        <dbReference type="Proteomes" id="UP000401273"/>
    </source>
</evidence>
<evidence type="ECO:0000256" key="6">
    <source>
        <dbReference type="PIRNR" id="PIRNR006443"/>
    </source>
</evidence>
<dbReference type="InterPro" id="IPR001453">
    <property type="entry name" value="MoaB/Mog_dom"/>
</dbReference>
<dbReference type="AlphaFoldDB" id="A0A0B8RCD2"/>
<evidence type="ECO:0000259" key="7">
    <source>
        <dbReference type="SMART" id="SM00852"/>
    </source>
</evidence>